<dbReference type="RefSeq" id="WP_215608861.1">
    <property type="nucleotide sequence ID" value="NZ_JADOES010000016.1"/>
</dbReference>
<gene>
    <name evidence="2" type="ORF">IXB50_10175</name>
</gene>
<name>A0A947GJM3_9CYAN</name>
<reference evidence="2" key="2">
    <citation type="journal article" date="2021" name="Mar. Drugs">
        <title>Genome Reduction and Secondary Metabolism of the Marine Sponge-Associated Cyanobacterium Leptothoe.</title>
        <authorList>
            <person name="Konstantinou D."/>
            <person name="Popin R.V."/>
            <person name="Fewer D.P."/>
            <person name="Sivonen K."/>
            <person name="Gkelis S."/>
        </authorList>
    </citation>
    <scope>NUCLEOTIDE SEQUENCE</scope>
    <source>
        <strain evidence="2">TAU-MAC 1115</strain>
    </source>
</reference>
<evidence type="ECO:0000256" key="1">
    <source>
        <dbReference type="SAM" id="MobiDB-lite"/>
    </source>
</evidence>
<accession>A0A947GJM3</accession>
<evidence type="ECO:0000313" key="3">
    <source>
        <dbReference type="Proteomes" id="UP000717364"/>
    </source>
</evidence>
<organism evidence="2 3">
    <name type="scientific">Leptothoe spongobia TAU-MAC 1115</name>
    <dbReference type="NCBI Taxonomy" id="1967444"/>
    <lineage>
        <taxon>Bacteria</taxon>
        <taxon>Bacillati</taxon>
        <taxon>Cyanobacteriota</taxon>
        <taxon>Cyanophyceae</taxon>
        <taxon>Nodosilineales</taxon>
        <taxon>Cymatolegaceae</taxon>
        <taxon>Leptothoe</taxon>
        <taxon>Leptothoe spongobia</taxon>
    </lineage>
</organism>
<feature type="region of interest" description="Disordered" evidence="1">
    <location>
        <begin position="9"/>
        <end position="29"/>
    </location>
</feature>
<dbReference type="AlphaFoldDB" id="A0A947GJM3"/>
<proteinExistence type="predicted"/>
<evidence type="ECO:0000313" key="2">
    <source>
        <dbReference type="EMBL" id="MBT9315792.1"/>
    </source>
</evidence>
<comment type="caution">
    <text evidence="2">The sequence shown here is derived from an EMBL/GenBank/DDBJ whole genome shotgun (WGS) entry which is preliminary data.</text>
</comment>
<protein>
    <submittedName>
        <fullName evidence="2">Uncharacterized protein</fullName>
    </submittedName>
</protein>
<dbReference type="EMBL" id="JADOES010000016">
    <property type="protein sequence ID" value="MBT9315792.1"/>
    <property type="molecule type" value="Genomic_DNA"/>
</dbReference>
<dbReference type="Proteomes" id="UP000717364">
    <property type="component" value="Unassembled WGS sequence"/>
</dbReference>
<reference evidence="2" key="1">
    <citation type="submission" date="2020-11" db="EMBL/GenBank/DDBJ databases">
        <authorList>
            <person name="Konstantinou D."/>
            <person name="Gkelis S."/>
            <person name="Popin R."/>
            <person name="Fewer D."/>
            <person name="Sivonen K."/>
        </authorList>
    </citation>
    <scope>NUCLEOTIDE SEQUENCE</scope>
    <source>
        <strain evidence="2">TAU-MAC 1115</strain>
    </source>
</reference>
<keyword evidence="3" id="KW-1185">Reference proteome</keyword>
<sequence length="118" mass="12509">MKLKLQTLVTTPAMSPGTMPGTSVTQDAPNPEVQDQIKTLLQDKQLCQKIQQAANPEEAISLVKTAAISQGYQLSNDSLSQLLQMQADLLSEAELLSIAGGIGVKAMTALTHCTQPSC</sequence>